<comment type="caution">
    <text evidence="6">The sequence shown here is derived from an EMBL/GenBank/DDBJ whole genome shotgun (WGS) entry which is preliminary data.</text>
</comment>
<name>A0A2M8FE43_9BACT</name>
<dbReference type="Proteomes" id="UP000230391">
    <property type="component" value="Unassembled WGS sequence"/>
</dbReference>
<feature type="domain" description="Major facilitator superfamily (MFS) profile" evidence="5">
    <location>
        <begin position="220"/>
        <end position="399"/>
    </location>
</feature>
<feature type="transmembrane region" description="Helical" evidence="4">
    <location>
        <begin position="20"/>
        <end position="41"/>
    </location>
</feature>
<feature type="transmembrane region" description="Helical" evidence="4">
    <location>
        <begin position="222"/>
        <end position="244"/>
    </location>
</feature>
<dbReference type="InterPro" id="IPR011701">
    <property type="entry name" value="MFS"/>
</dbReference>
<dbReference type="EMBL" id="PFRD01000115">
    <property type="protein sequence ID" value="PJC55900.1"/>
    <property type="molecule type" value="Genomic_DNA"/>
</dbReference>
<keyword evidence="2 4" id="KW-1133">Transmembrane helix</keyword>
<evidence type="ECO:0000256" key="4">
    <source>
        <dbReference type="SAM" id="Phobius"/>
    </source>
</evidence>
<keyword evidence="3 4" id="KW-0472">Membrane</keyword>
<dbReference type="SUPFAM" id="SSF103473">
    <property type="entry name" value="MFS general substrate transporter"/>
    <property type="match status" value="1"/>
</dbReference>
<dbReference type="GO" id="GO:0022857">
    <property type="term" value="F:transmembrane transporter activity"/>
    <property type="evidence" value="ECO:0007669"/>
    <property type="project" value="InterPro"/>
</dbReference>
<sequence length="399" mass="44760">MDFYRNTLFFSTRHNPIRFWFVYLISIVFTFQNLLVAYSSSTYIGQFVKSEQIGILFSLGAFSSIIIFFLLPTILKKYGNVFTTIGLMLITITTLGLVGTAVNFSITVISFVLFLTISPIIYLNIDIFSETLIGKNDVGTGGKRGLALSLMSAAAVFSTISMGWLVGDNSNLSVLFYTSMLVGIFFIAIIVFAFRHFYDPIYRQIQFISLIKDSWNNSDIKTVFTAHFLLQLFFSWTIIYIPLFLATEVGFSWQDIGYIISVGLFAYVLFEYPIGIMADRYIGEKEMMAVGFLVLTLATASISFATSMGIVGWMILMFMSRAGASLVEATTESYFFKKVHGEDANLMSLFRLLRPLANLAGALLGSVCLLFLPFNLIFLCLAFFMVGGIFITTYLHDTK</sequence>
<evidence type="ECO:0000313" key="6">
    <source>
        <dbReference type="EMBL" id="PJC55900.1"/>
    </source>
</evidence>
<protein>
    <recommendedName>
        <fullName evidence="5">Major facilitator superfamily (MFS) profile domain-containing protein</fullName>
    </recommendedName>
</protein>
<evidence type="ECO:0000256" key="3">
    <source>
        <dbReference type="ARBA" id="ARBA00023136"/>
    </source>
</evidence>
<dbReference type="InterPro" id="IPR036259">
    <property type="entry name" value="MFS_trans_sf"/>
</dbReference>
<reference evidence="7" key="1">
    <citation type="submission" date="2017-09" db="EMBL/GenBank/DDBJ databases">
        <title>Depth-based differentiation of microbial function through sediment-hosted aquifers and enrichment of novel symbionts in the deep terrestrial subsurface.</title>
        <authorList>
            <person name="Probst A.J."/>
            <person name="Ladd B."/>
            <person name="Jarett J.K."/>
            <person name="Geller-Mcgrath D.E."/>
            <person name="Sieber C.M.K."/>
            <person name="Emerson J.B."/>
            <person name="Anantharaman K."/>
            <person name="Thomas B.C."/>
            <person name="Malmstrom R."/>
            <person name="Stieglmeier M."/>
            <person name="Klingl A."/>
            <person name="Woyke T."/>
            <person name="Ryan C.M."/>
            <person name="Banfield J.F."/>
        </authorList>
    </citation>
    <scope>NUCLEOTIDE SEQUENCE [LARGE SCALE GENOMIC DNA]</scope>
</reference>
<feature type="transmembrane region" description="Helical" evidence="4">
    <location>
        <begin position="53"/>
        <end position="71"/>
    </location>
</feature>
<dbReference type="PROSITE" id="PS50850">
    <property type="entry name" value="MFS"/>
    <property type="match status" value="1"/>
</dbReference>
<dbReference type="Pfam" id="PF07690">
    <property type="entry name" value="MFS_1"/>
    <property type="match status" value="1"/>
</dbReference>
<gene>
    <name evidence="6" type="ORF">CO026_03145</name>
</gene>
<evidence type="ECO:0000313" key="7">
    <source>
        <dbReference type="Proteomes" id="UP000230391"/>
    </source>
</evidence>
<evidence type="ECO:0000256" key="1">
    <source>
        <dbReference type="ARBA" id="ARBA00022692"/>
    </source>
</evidence>
<evidence type="ECO:0000259" key="5">
    <source>
        <dbReference type="PROSITE" id="PS50850"/>
    </source>
</evidence>
<feature type="transmembrane region" description="Helical" evidence="4">
    <location>
        <begin position="290"/>
        <end position="316"/>
    </location>
</feature>
<dbReference type="InterPro" id="IPR020846">
    <property type="entry name" value="MFS_dom"/>
</dbReference>
<feature type="transmembrane region" description="Helical" evidence="4">
    <location>
        <begin position="146"/>
        <end position="166"/>
    </location>
</feature>
<accession>A0A2M8FE43</accession>
<feature type="transmembrane region" description="Helical" evidence="4">
    <location>
        <begin position="104"/>
        <end position="125"/>
    </location>
</feature>
<dbReference type="Gene3D" id="1.20.1250.20">
    <property type="entry name" value="MFS general substrate transporter like domains"/>
    <property type="match status" value="1"/>
</dbReference>
<proteinExistence type="predicted"/>
<evidence type="ECO:0000256" key="2">
    <source>
        <dbReference type="ARBA" id="ARBA00022989"/>
    </source>
</evidence>
<feature type="transmembrane region" description="Helical" evidence="4">
    <location>
        <begin position="362"/>
        <end position="395"/>
    </location>
</feature>
<keyword evidence="1 4" id="KW-0812">Transmembrane</keyword>
<feature type="transmembrane region" description="Helical" evidence="4">
    <location>
        <begin position="172"/>
        <end position="194"/>
    </location>
</feature>
<dbReference type="AlphaFoldDB" id="A0A2M8FE43"/>
<feature type="transmembrane region" description="Helical" evidence="4">
    <location>
        <begin position="78"/>
        <end position="98"/>
    </location>
</feature>
<feature type="transmembrane region" description="Helical" evidence="4">
    <location>
        <begin position="256"/>
        <end position="278"/>
    </location>
</feature>
<organism evidence="6 7">
    <name type="scientific">Candidatus Kaiserbacteria bacterium CG_4_9_14_0_2_um_filter_41_32</name>
    <dbReference type="NCBI Taxonomy" id="1974601"/>
    <lineage>
        <taxon>Bacteria</taxon>
        <taxon>Candidatus Kaiseribacteriota</taxon>
    </lineage>
</organism>